<evidence type="ECO:0000256" key="2">
    <source>
        <dbReference type="SAM" id="MobiDB-lite"/>
    </source>
</evidence>
<evidence type="ECO:0000256" key="1">
    <source>
        <dbReference type="SAM" id="Coils"/>
    </source>
</evidence>
<feature type="region of interest" description="Disordered" evidence="2">
    <location>
        <begin position="548"/>
        <end position="592"/>
    </location>
</feature>
<proteinExistence type="predicted"/>
<protein>
    <submittedName>
        <fullName evidence="4">Uncharacterized protein</fullName>
    </submittedName>
</protein>
<feature type="region of interest" description="Disordered" evidence="2">
    <location>
        <begin position="346"/>
        <end position="373"/>
    </location>
</feature>
<organism evidence="4 5">
    <name type="scientific">Zophobas morio</name>
    <dbReference type="NCBI Taxonomy" id="2755281"/>
    <lineage>
        <taxon>Eukaryota</taxon>
        <taxon>Metazoa</taxon>
        <taxon>Ecdysozoa</taxon>
        <taxon>Arthropoda</taxon>
        <taxon>Hexapoda</taxon>
        <taxon>Insecta</taxon>
        <taxon>Pterygota</taxon>
        <taxon>Neoptera</taxon>
        <taxon>Endopterygota</taxon>
        <taxon>Coleoptera</taxon>
        <taxon>Polyphaga</taxon>
        <taxon>Cucujiformia</taxon>
        <taxon>Tenebrionidae</taxon>
        <taxon>Zophobas</taxon>
    </lineage>
</organism>
<feature type="compositionally biased region" description="Polar residues" evidence="2">
    <location>
        <begin position="455"/>
        <end position="471"/>
    </location>
</feature>
<feature type="region of interest" description="Disordered" evidence="2">
    <location>
        <begin position="454"/>
        <end position="482"/>
    </location>
</feature>
<dbReference type="EMBL" id="JALNTZ010000004">
    <property type="protein sequence ID" value="KAJ3656564.1"/>
    <property type="molecule type" value="Genomic_DNA"/>
</dbReference>
<feature type="region of interest" description="Disordered" evidence="2">
    <location>
        <begin position="27"/>
        <end position="60"/>
    </location>
</feature>
<feature type="compositionally biased region" description="Basic and acidic residues" evidence="2">
    <location>
        <begin position="353"/>
        <end position="366"/>
    </location>
</feature>
<feature type="compositionally biased region" description="Basic and acidic residues" evidence="2">
    <location>
        <begin position="149"/>
        <end position="165"/>
    </location>
</feature>
<dbReference type="Proteomes" id="UP001168821">
    <property type="component" value="Unassembled WGS sequence"/>
</dbReference>
<evidence type="ECO:0000313" key="4">
    <source>
        <dbReference type="EMBL" id="KAJ3656564.1"/>
    </source>
</evidence>
<feature type="compositionally biased region" description="Polar residues" evidence="2">
    <location>
        <begin position="552"/>
        <end position="562"/>
    </location>
</feature>
<feature type="region of interest" description="Disordered" evidence="2">
    <location>
        <begin position="614"/>
        <end position="638"/>
    </location>
</feature>
<name>A0AA38INB9_9CUCU</name>
<feature type="compositionally biased region" description="Polar residues" evidence="2">
    <location>
        <begin position="581"/>
        <end position="592"/>
    </location>
</feature>
<keyword evidence="1" id="KW-0175">Coiled coil</keyword>
<feature type="chain" id="PRO_5041426812" evidence="3">
    <location>
        <begin position="23"/>
        <end position="840"/>
    </location>
</feature>
<feature type="signal peptide" evidence="3">
    <location>
        <begin position="1"/>
        <end position="22"/>
    </location>
</feature>
<keyword evidence="3" id="KW-0732">Signal</keyword>
<feature type="region of interest" description="Disordered" evidence="2">
    <location>
        <begin position="147"/>
        <end position="168"/>
    </location>
</feature>
<sequence length="840" mass="94218">MRIINISFALLLLCSFKPLTEMAVIKGEGSPESSQGGNSGETTQTPEGTDVLPTKPETDSLNDVALPQLRADLNEPEPSSSDTPLAKRCARPETLRSRSGGPRVSLARRDLTTRKQLCETCQKSIFCRNQNPCARCNRWCDSISPTTTEKNDVTTNRPEEKREVTDPPTKVEANDVIVTSRLKENDDKVSRYYSVASVETGPVMRLFEKLFNLPTGFDKFIILGRLPAEQVQDFPEIIVTDLAQAFGDNKKTKIHIHKFENENEALTNVKLVQLLNEKLNQLSKRKLLELGHGQLTLDEVNTLIDEAMGEVSDSVRSTQEHTTGSPEAVTRCNVDEAVENIVDMLPSGYAGPSKKEKPQKSHEVSSEIKNPPVIQDNLHYVGKTAQTPTKNLEDDYVDDTEEGRPTLITENKNQPPIQEATRLITIPKETNSTSTKTIVGEAPDNRLSLSDAKQIPSSDNQVNGPTVQEGTNFDDEPANPSRDLEKNVFKIVEDSLKAVTNGLSPNEVQETEPQSILVAEQKPSQANSESVIKAFEKPQLKDDILQIEENLEPTSSITTVDGNTIEEKKKPEQTTKKPRPSTNFDYQDPTQLSIDDLDPIPDVPNVAEAAPDFQNRGQFTENSRDGQNDFGSLVPAKGVSTDVDDPRMKKYIYVGKNINLPLKMFQDEDGVMKLRVDTEALCNCKNENCTKKHVDERFRTALRENEDDQNAKMPELNVRFGRDSHHSDNLMDSFVESLHDHSETSEVFKRSPKIDSETTMNVEDEEMKGLDSEKVEMENEIRKLSEDIEKYDKANKELFNKGTLSVFRDVEKTKNVDRMITLANNLLVWMKDFAMKHLET</sequence>
<evidence type="ECO:0000313" key="5">
    <source>
        <dbReference type="Proteomes" id="UP001168821"/>
    </source>
</evidence>
<feature type="compositionally biased region" description="Polar residues" evidence="2">
    <location>
        <begin position="31"/>
        <end position="47"/>
    </location>
</feature>
<feature type="region of interest" description="Disordered" evidence="2">
    <location>
        <begin position="73"/>
        <end position="105"/>
    </location>
</feature>
<gene>
    <name evidence="4" type="ORF">Zmor_015634</name>
</gene>
<evidence type="ECO:0000256" key="3">
    <source>
        <dbReference type="SAM" id="SignalP"/>
    </source>
</evidence>
<reference evidence="4" key="1">
    <citation type="journal article" date="2023" name="G3 (Bethesda)">
        <title>Whole genome assemblies of Zophobas morio and Tenebrio molitor.</title>
        <authorList>
            <person name="Kaur S."/>
            <person name="Stinson S.A."/>
            <person name="diCenzo G.C."/>
        </authorList>
    </citation>
    <scope>NUCLEOTIDE SEQUENCE</scope>
    <source>
        <strain evidence="4">QUZm001</strain>
    </source>
</reference>
<dbReference type="AlphaFoldDB" id="A0AA38INB9"/>
<feature type="coiled-coil region" evidence="1">
    <location>
        <begin position="760"/>
        <end position="801"/>
    </location>
</feature>
<accession>A0AA38INB9</accession>
<feature type="compositionally biased region" description="Basic and acidic residues" evidence="2">
    <location>
        <begin position="565"/>
        <end position="575"/>
    </location>
</feature>
<comment type="caution">
    <text evidence="4">The sequence shown here is derived from an EMBL/GenBank/DDBJ whole genome shotgun (WGS) entry which is preliminary data.</text>
</comment>
<keyword evidence="5" id="KW-1185">Reference proteome</keyword>